<proteinExistence type="predicted"/>
<protein>
    <recommendedName>
        <fullName evidence="1">DUF6894 domain-containing protein</fullName>
    </recommendedName>
</protein>
<reference evidence="2 3" key="1">
    <citation type="submission" date="2017-07" db="EMBL/GenBank/DDBJ databases">
        <title>Draft Genome Sequences of Select Purple Nonsulfur Bacteria.</title>
        <authorList>
            <person name="Lasarre B."/>
            <person name="Mckinlay J.B."/>
        </authorList>
    </citation>
    <scope>NUCLEOTIDE SEQUENCE [LARGE SCALE GENOMIC DNA]</scope>
    <source>
        <strain evidence="2 3">DSM 11907</strain>
    </source>
</reference>
<dbReference type="InterPro" id="IPR054189">
    <property type="entry name" value="DUF6894"/>
</dbReference>
<evidence type="ECO:0000313" key="3">
    <source>
        <dbReference type="Proteomes" id="UP000248863"/>
    </source>
</evidence>
<dbReference type="OrthoDB" id="7960523at2"/>
<sequence length="93" mass="9909">MPRYTIRISDEEIAYEASDIVLPDPETASELAVKLVADLFSSGPAGFAATGWSRCSIRVVADDGEQVFAASASEAAMIERDLVRTESGARAND</sequence>
<organism evidence="2 3">
    <name type="scientific">Rhodoplanes elegans</name>
    <dbReference type="NCBI Taxonomy" id="29408"/>
    <lineage>
        <taxon>Bacteria</taxon>
        <taxon>Pseudomonadati</taxon>
        <taxon>Pseudomonadota</taxon>
        <taxon>Alphaproteobacteria</taxon>
        <taxon>Hyphomicrobiales</taxon>
        <taxon>Nitrobacteraceae</taxon>
        <taxon>Rhodoplanes</taxon>
    </lineage>
</organism>
<comment type="caution">
    <text evidence="2">The sequence shown here is derived from an EMBL/GenBank/DDBJ whole genome shotgun (WGS) entry which is preliminary data.</text>
</comment>
<dbReference type="Pfam" id="PF21834">
    <property type="entry name" value="DUF6894"/>
    <property type="match status" value="1"/>
</dbReference>
<evidence type="ECO:0000313" key="2">
    <source>
        <dbReference type="EMBL" id="RAI38190.1"/>
    </source>
</evidence>
<dbReference type="RefSeq" id="WP_111357689.1">
    <property type="nucleotide sequence ID" value="NZ_NHSK01000190.1"/>
</dbReference>
<evidence type="ECO:0000259" key="1">
    <source>
        <dbReference type="Pfam" id="PF21834"/>
    </source>
</evidence>
<dbReference type="EMBL" id="NPEU01000138">
    <property type="protein sequence ID" value="RAI38190.1"/>
    <property type="molecule type" value="Genomic_DNA"/>
</dbReference>
<accession>A0A327KHL7</accession>
<dbReference type="Proteomes" id="UP000248863">
    <property type="component" value="Unassembled WGS sequence"/>
</dbReference>
<gene>
    <name evidence="2" type="ORF">CH338_13505</name>
</gene>
<name>A0A327KHL7_9BRAD</name>
<dbReference type="AlphaFoldDB" id="A0A327KHL7"/>
<keyword evidence="3" id="KW-1185">Reference proteome</keyword>
<feature type="domain" description="DUF6894" evidence="1">
    <location>
        <begin position="3"/>
        <end position="71"/>
    </location>
</feature>